<dbReference type="InterPro" id="IPR002549">
    <property type="entry name" value="AI-2E-like"/>
</dbReference>
<dbReference type="KEGG" id="zpl:ZBT109_2081"/>
<name>A0A348HGS3_9GAMM</name>
<organism evidence="7 8">
    <name type="scientific">Zymobacter palmae</name>
    <dbReference type="NCBI Taxonomy" id="33074"/>
    <lineage>
        <taxon>Bacteria</taxon>
        <taxon>Pseudomonadati</taxon>
        <taxon>Pseudomonadota</taxon>
        <taxon>Gammaproteobacteria</taxon>
        <taxon>Oceanospirillales</taxon>
        <taxon>Halomonadaceae</taxon>
        <taxon>Zymobacter group</taxon>
        <taxon>Zymobacter</taxon>
    </lineage>
</organism>
<feature type="transmembrane region" description="Helical" evidence="6">
    <location>
        <begin position="62"/>
        <end position="84"/>
    </location>
</feature>
<accession>A0A348HGS3</accession>
<keyword evidence="4 6" id="KW-1133">Transmembrane helix</keyword>
<evidence type="ECO:0000256" key="3">
    <source>
        <dbReference type="ARBA" id="ARBA00022692"/>
    </source>
</evidence>
<feature type="transmembrane region" description="Helical" evidence="6">
    <location>
        <begin position="215"/>
        <end position="232"/>
    </location>
</feature>
<feature type="transmembrane region" description="Helical" evidence="6">
    <location>
        <begin position="271"/>
        <end position="289"/>
    </location>
</feature>
<dbReference type="PANTHER" id="PTHR21716">
    <property type="entry name" value="TRANSMEMBRANE PROTEIN"/>
    <property type="match status" value="1"/>
</dbReference>
<feature type="transmembrane region" description="Helical" evidence="6">
    <location>
        <begin position="157"/>
        <end position="175"/>
    </location>
</feature>
<evidence type="ECO:0000256" key="6">
    <source>
        <dbReference type="SAM" id="Phobius"/>
    </source>
</evidence>
<keyword evidence="3 6" id="KW-0812">Transmembrane</keyword>
<feature type="transmembrane region" description="Helical" evidence="6">
    <location>
        <begin position="309"/>
        <end position="342"/>
    </location>
</feature>
<feature type="transmembrane region" description="Helical" evidence="6">
    <location>
        <begin position="238"/>
        <end position="264"/>
    </location>
</feature>
<comment type="subcellular location">
    <subcellularLocation>
        <location evidence="1">Membrane</location>
        <topology evidence="1">Multi-pass membrane protein</topology>
    </subcellularLocation>
</comment>
<dbReference type="GO" id="GO:0016020">
    <property type="term" value="C:membrane"/>
    <property type="evidence" value="ECO:0007669"/>
    <property type="project" value="UniProtKB-SubCell"/>
</dbReference>
<protein>
    <submittedName>
        <fullName evidence="7">Predicted permease</fullName>
    </submittedName>
</protein>
<dbReference type="AlphaFoldDB" id="A0A348HGS3"/>
<dbReference type="EMBL" id="AP018933">
    <property type="protein sequence ID" value="BBG30825.1"/>
    <property type="molecule type" value="Genomic_DNA"/>
</dbReference>
<evidence type="ECO:0000256" key="5">
    <source>
        <dbReference type="ARBA" id="ARBA00023136"/>
    </source>
</evidence>
<gene>
    <name evidence="7" type="ORF">ZBT109_2081</name>
</gene>
<dbReference type="Pfam" id="PF01594">
    <property type="entry name" value="AI-2E_transport"/>
    <property type="match status" value="1"/>
</dbReference>
<dbReference type="OrthoDB" id="106838at2"/>
<evidence type="ECO:0000313" key="7">
    <source>
        <dbReference type="EMBL" id="BBG30825.1"/>
    </source>
</evidence>
<dbReference type="RefSeq" id="WP_027705926.1">
    <property type="nucleotide sequence ID" value="NZ_AP018933.1"/>
</dbReference>
<reference evidence="7 8" key="1">
    <citation type="submission" date="2018-09" db="EMBL/GenBank/DDBJ databases">
        <title>Zymobacter palmae IAM14233 (=T109) whole genome analysis.</title>
        <authorList>
            <person name="Yanase H."/>
        </authorList>
    </citation>
    <scope>NUCLEOTIDE SEQUENCE [LARGE SCALE GENOMIC DNA]</scope>
    <source>
        <strain evidence="7 8">IAM14233</strain>
    </source>
</reference>
<evidence type="ECO:0000256" key="2">
    <source>
        <dbReference type="ARBA" id="ARBA00009773"/>
    </source>
</evidence>
<comment type="similarity">
    <text evidence="2">Belongs to the autoinducer-2 exporter (AI-2E) (TC 2.A.86) family.</text>
</comment>
<keyword evidence="5 6" id="KW-0472">Membrane</keyword>
<feature type="transmembrane region" description="Helical" evidence="6">
    <location>
        <begin position="9"/>
        <end position="26"/>
    </location>
</feature>
<keyword evidence="8" id="KW-1185">Reference proteome</keyword>
<evidence type="ECO:0000313" key="8">
    <source>
        <dbReference type="Proteomes" id="UP000267342"/>
    </source>
</evidence>
<sequence>MNSALHRRCFLLLLAMVTIAFCWILLPYFGAIFWAATLALVFNPLQQWLVRRFNGRRNLAAMATLLICFVMVIIPGTLIITSMVQEGASLYQRIRNGDINLGSYISQLQNSLPPSLDSWLERTGIGNFNELRDKFSAGAMQGSQYVATQLLSIGQNTVQFVTSLGIMIYLMFFFFRDGPQLTALLLRAIPLSHHHKTQLLDKFAAVVRATVKGNVIIAIIQGCIGGVTLWGLGVEAALLWGVMMSFLSLLPAIGAALVWIPVVIYFLATGAFLKAAILSFVGVVVIGLVDNLLRPPLVGKDTKMPDYVVLTATIGGMSLFGINGFVIGPLIAALFMATWALFIAEE</sequence>
<evidence type="ECO:0000256" key="1">
    <source>
        <dbReference type="ARBA" id="ARBA00004141"/>
    </source>
</evidence>
<evidence type="ECO:0000256" key="4">
    <source>
        <dbReference type="ARBA" id="ARBA00022989"/>
    </source>
</evidence>
<dbReference type="Proteomes" id="UP000267342">
    <property type="component" value="Chromosome"/>
</dbReference>
<proteinExistence type="inferred from homology"/>
<dbReference type="PANTHER" id="PTHR21716:SF4">
    <property type="entry name" value="TRANSMEMBRANE PROTEIN 245"/>
    <property type="match status" value="1"/>
</dbReference>